<organism evidence="1 2">
    <name type="scientific">Russula earlei</name>
    <dbReference type="NCBI Taxonomy" id="71964"/>
    <lineage>
        <taxon>Eukaryota</taxon>
        <taxon>Fungi</taxon>
        <taxon>Dikarya</taxon>
        <taxon>Basidiomycota</taxon>
        <taxon>Agaricomycotina</taxon>
        <taxon>Agaricomycetes</taxon>
        <taxon>Russulales</taxon>
        <taxon>Russulaceae</taxon>
        <taxon>Russula</taxon>
    </lineage>
</organism>
<sequence>MKNSTLVVATIALLCISLNGYSTTDSPKPATGNQQPVTAAQPGKHTIKGKVTNAKGEPIAEATVIAKRSGKTVVTNPDGSFTMEVNNNETALTISYVGMEDKEIDISNKTSVAVNLVATNAQLDDVVVIGYGTVKKRDLTGSVASVKASDIVRSPTSNPLEAIQGMVPGADITRSSGKAGAGVTVLIRGTRTINGSSDPLYIIDGIQGGSPSTINPNDIESIEVLKDASSTAIYGSQGANGVIIITTKKGASGRTKVSYNAYYGVDGWAEYPTPLMGTDYINLRRQAYSNPASGTPVWASPADDSKIFSTAEMAAINANQWVNWVKLVSQNGTRQNQSLSVSGGSDKTKAYLSAGFYKQTGLLKNNDMTQYNTLMNIEHTINPWIKAGMQGSFIYSNINTRKTDPYSLAMTASPFGVPYDSLGHINVYPIVGQAGAMSPLSDDRGPQIATNNTTQMRTAFNAHVDIEPIKGLTFRSVFGANLSSYRTGVYLDSSSLEEVSGKLNTASVTNENITFYNWDNIITWHKKTGDHDFTITALTSYTNSKDEQYSITGTGITYSSQLFYSLQGSTATNRVIASSYIGKANMSYAGRINYSYKGKYLVTVTERTDGASILSVGRKWASFPSVALGWRLSDENFMQHVRSVENLKLRLSYGVAGNSGIPAYGTQSLLTSQAMGFGNVPAPAYIFSNIIGNTDVTWELSKTANLGVDASFFHNRLTVSVDAYNVNTSRILLLRSLPPDLGVASTYQNVGTSNNKGIELSLNSRNIDKRNFKWLSTFSFMTNRQKITGLISGTDIIDGTNPETASLLIGHPIHSFYNYKKLGIWQTSEQATAALYKFGTTPFKPGDIKLADLTNDSIISPANDRTFIGQVEPKWSAGFQNTFIYKGIDLTIYVIARWGQMIYDQDLGRYNPAGQGNNGPDYFNYWTPTNPSNDFPRPKQNASISAYPGYTTLNYVDGSYFKVKTISLGYTFPKMGKEKAVFDNLRVYATCNNILVIAKSHLIKYYDPERGGAEDAPLTRQLVFGISANF</sequence>
<dbReference type="Proteomes" id="UP001207468">
    <property type="component" value="Unassembled WGS sequence"/>
</dbReference>
<protein>
    <submittedName>
        <fullName evidence="1">Uncharacterized protein</fullName>
    </submittedName>
</protein>
<gene>
    <name evidence="1" type="ORF">F5148DRAFT_1289077</name>
</gene>
<name>A0ACC0TZW9_9AGAM</name>
<reference evidence="1" key="1">
    <citation type="submission" date="2021-03" db="EMBL/GenBank/DDBJ databases">
        <title>Evolutionary priming and transition to the ectomycorrhizal habit in an iconic lineage of mushroom-forming fungi: is preadaptation a requirement?</title>
        <authorList>
            <consortium name="DOE Joint Genome Institute"/>
            <person name="Looney B.P."/>
            <person name="Miyauchi S."/>
            <person name="Morin E."/>
            <person name="Drula E."/>
            <person name="Courty P.E."/>
            <person name="Chicoki N."/>
            <person name="Fauchery L."/>
            <person name="Kohler A."/>
            <person name="Kuo A."/>
            <person name="LaButti K."/>
            <person name="Pangilinan J."/>
            <person name="Lipzen A."/>
            <person name="Riley R."/>
            <person name="Andreopoulos W."/>
            <person name="He G."/>
            <person name="Johnson J."/>
            <person name="Barry K.W."/>
            <person name="Grigoriev I.V."/>
            <person name="Nagy L."/>
            <person name="Hibbett D."/>
            <person name="Henrissat B."/>
            <person name="Matheny P.B."/>
            <person name="Labbe J."/>
            <person name="Martin A.F."/>
        </authorList>
    </citation>
    <scope>NUCLEOTIDE SEQUENCE</scope>
    <source>
        <strain evidence="1">BPL698</strain>
    </source>
</reference>
<evidence type="ECO:0000313" key="1">
    <source>
        <dbReference type="EMBL" id="KAI9453512.1"/>
    </source>
</evidence>
<evidence type="ECO:0000313" key="2">
    <source>
        <dbReference type="Proteomes" id="UP001207468"/>
    </source>
</evidence>
<accession>A0ACC0TZW9</accession>
<comment type="caution">
    <text evidence="1">The sequence shown here is derived from an EMBL/GenBank/DDBJ whole genome shotgun (WGS) entry which is preliminary data.</text>
</comment>
<dbReference type="EMBL" id="JAGFNK010000301">
    <property type="protein sequence ID" value="KAI9453512.1"/>
    <property type="molecule type" value="Genomic_DNA"/>
</dbReference>
<keyword evidence="2" id="KW-1185">Reference proteome</keyword>
<proteinExistence type="predicted"/>